<reference evidence="3 4" key="1">
    <citation type="journal article" date="2019" name="Philos. Trans. R. Soc. Lond., B, Biol. Sci.">
        <title>Ant behaviour and brain gene expression of defending hosts depend on the ecological success of the intruding social parasite.</title>
        <authorList>
            <person name="Kaur R."/>
            <person name="Stoldt M."/>
            <person name="Jongepier E."/>
            <person name="Feldmeyer B."/>
            <person name="Menzel F."/>
            <person name="Bornberg-Bauer E."/>
            <person name="Foitzik S."/>
        </authorList>
    </citation>
    <scope>NUCLEOTIDE SEQUENCE [LARGE SCALE GENOMIC DNA]</scope>
    <source>
        <tissue evidence="3">Whole body</tissue>
    </source>
</reference>
<comment type="caution">
    <text evidence="3">The sequence shown here is derived from an EMBL/GenBank/DDBJ whole genome shotgun (WGS) entry which is preliminary data.</text>
</comment>
<dbReference type="AlphaFoldDB" id="A0A4S2KEL5"/>
<dbReference type="Proteomes" id="UP000310200">
    <property type="component" value="Unassembled WGS sequence"/>
</dbReference>
<protein>
    <submittedName>
        <fullName evidence="3">Uncharacterized protein</fullName>
    </submittedName>
</protein>
<proteinExistence type="predicted"/>
<name>A0A4S2KEL5_9HYME</name>
<evidence type="ECO:0000256" key="2">
    <source>
        <dbReference type="SAM" id="SignalP"/>
    </source>
</evidence>
<keyword evidence="2" id="KW-0732">Signal</keyword>
<gene>
    <name evidence="3" type="ORF">DBV15_09649</name>
</gene>
<feature type="region of interest" description="Disordered" evidence="1">
    <location>
        <begin position="91"/>
        <end position="122"/>
    </location>
</feature>
<evidence type="ECO:0000313" key="4">
    <source>
        <dbReference type="Proteomes" id="UP000310200"/>
    </source>
</evidence>
<feature type="signal peptide" evidence="2">
    <location>
        <begin position="1"/>
        <end position="27"/>
    </location>
</feature>
<evidence type="ECO:0000313" key="3">
    <source>
        <dbReference type="EMBL" id="TGZ46219.1"/>
    </source>
</evidence>
<organism evidence="3 4">
    <name type="scientific">Temnothorax longispinosus</name>
    <dbReference type="NCBI Taxonomy" id="300112"/>
    <lineage>
        <taxon>Eukaryota</taxon>
        <taxon>Metazoa</taxon>
        <taxon>Ecdysozoa</taxon>
        <taxon>Arthropoda</taxon>
        <taxon>Hexapoda</taxon>
        <taxon>Insecta</taxon>
        <taxon>Pterygota</taxon>
        <taxon>Neoptera</taxon>
        <taxon>Endopterygota</taxon>
        <taxon>Hymenoptera</taxon>
        <taxon>Apocrita</taxon>
        <taxon>Aculeata</taxon>
        <taxon>Formicoidea</taxon>
        <taxon>Formicidae</taxon>
        <taxon>Myrmicinae</taxon>
        <taxon>Temnothorax</taxon>
    </lineage>
</organism>
<feature type="chain" id="PRO_5020435002" evidence="2">
    <location>
        <begin position="28"/>
        <end position="142"/>
    </location>
</feature>
<accession>A0A4S2KEL5</accession>
<dbReference type="EMBL" id="QBLH01002919">
    <property type="protein sequence ID" value="TGZ46219.1"/>
    <property type="molecule type" value="Genomic_DNA"/>
</dbReference>
<sequence>MRTRMNLVRFFWCLSVVAVIGMTIACAEPTARLTRSEDIGSDDQLKRYTDYVRNYYSTFGKARHGKRSDAAPVMELDATWKTLKMIQDAQRQQQRQENVRQNTDQVLLRDFPSSDTDEYTSYDATRSVSLPDIISNYYNDVQ</sequence>
<evidence type="ECO:0000256" key="1">
    <source>
        <dbReference type="SAM" id="MobiDB-lite"/>
    </source>
</evidence>
<keyword evidence="4" id="KW-1185">Reference proteome</keyword>
<feature type="compositionally biased region" description="Low complexity" evidence="1">
    <location>
        <begin position="91"/>
        <end position="101"/>
    </location>
</feature>
<dbReference type="PROSITE" id="PS51257">
    <property type="entry name" value="PROKAR_LIPOPROTEIN"/>
    <property type="match status" value="1"/>
</dbReference>